<evidence type="ECO:0000313" key="3">
    <source>
        <dbReference type="Proteomes" id="UP000054858"/>
    </source>
</evidence>
<keyword evidence="1" id="KW-0812">Transmembrane</keyword>
<proteinExistence type="predicted"/>
<dbReference type="SUPFAM" id="SSF53448">
    <property type="entry name" value="Nucleotide-diphospho-sugar transferases"/>
    <property type="match status" value="1"/>
</dbReference>
<dbReference type="RefSeq" id="WP_025384804.1">
    <property type="nucleotide sequence ID" value="NZ_LCUA01000038.1"/>
</dbReference>
<sequence>MQKSQENLEEKLSIPVRESTHSAPLSLMSIPQGQPSEPPGMNAEFLLSLIDPRPLCIPFNRKRVIWWLALTGLIASYAVLEWQTGITSSIHHALSYSSLPLMLLLLLYEPLMLAFALALVKYPEPEPDRDPLERAEEGHSKQDSAELTQELVLQREAYERNQALVVLIPCHKSIEVIRETVLSCLPHVPPKRIYVVDNGLEEIAPDGTHELIRTINSEVRYVYYGNTGNKTIALLTAIQYIHHHHPDNIQYALLIDDDVRIPRQYKVRYDFFSDEAVQGIVYPLRAISDFKPHSLLTRLQDLEYQLSDLDMAFLDRTHSVIRPHGAASLWRIKTLIEVLLHHNAVFKGDDVMMGLILQRMRTAQGPAKLRLDLNCCFETQAPHTILGPSPNLYEQRVRSWNEAQFLYFWNLSLKPLLTVWQRPCLSLLAIKNHQLYNVHAQFMHVLRLPLLIAFSTSPVYWGMQVGSSLLQGLLVAGFNYLKLPKERRNDWITVGSYPAYSWLNASFGTLSFLRVLFVSGPAAPYPRSIQTRIQHHQLALPNVAPSPKTPASDIQSQKTAMTHLRSHGLFRPSSLPRHDETQEAIEEDIIEFESVERRSEFN</sequence>
<gene>
    <name evidence="2" type="ORF">Loak_1153</name>
</gene>
<dbReference type="Gene3D" id="3.90.550.10">
    <property type="entry name" value="Spore Coat Polysaccharide Biosynthesis Protein SpsA, Chain A"/>
    <property type="match status" value="1"/>
</dbReference>
<protein>
    <submittedName>
        <fullName evidence="2">Glycosyl transferase family 2</fullName>
    </submittedName>
</protein>
<dbReference type="InterPro" id="IPR029044">
    <property type="entry name" value="Nucleotide-diphossugar_trans"/>
</dbReference>
<dbReference type="PATRIC" id="fig|29423.5.peg.1206"/>
<feature type="transmembrane region" description="Helical" evidence="1">
    <location>
        <begin position="100"/>
        <end position="120"/>
    </location>
</feature>
<keyword evidence="1" id="KW-1133">Transmembrane helix</keyword>
<name>A0A0W0X3F8_9GAMM</name>
<evidence type="ECO:0000313" key="2">
    <source>
        <dbReference type="EMBL" id="KTD39032.1"/>
    </source>
</evidence>
<dbReference type="Pfam" id="PF13641">
    <property type="entry name" value="Glyco_tranf_2_3"/>
    <property type="match status" value="1"/>
</dbReference>
<feature type="transmembrane region" description="Helical" evidence="1">
    <location>
        <begin position="64"/>
        <end position="80"/>
    </location>
</feature>
<keyword evidence="1" id="KW-0472">Membrane</keyword>
<comment type="caution">
    <text evidence="2">The sequence shown here is derived from an EMBL/GenBank/DDBJ whole genome shotgun (WGS) entry which is preliminary data.</text>
</comment>
<evidence type="ECO:0000256" key="1">
    <source>
        <dbReference type="SAM" id="Phobius"/>
    </source>
</evidence>
<organism evidence="2 3">
    <name type="scientific">Legionella oakridgensis</name>
    <dbReference type="NCBI Taxonomy" id="29423"/>
    <lineage>
        <taxon>Bacteria</taxon>
        <taxon>Pseudomonadati</taxon>
        <taxon>Pseudomonadota</taxon>
        <taxon>Gammaproteobacteria</taxon>
        <taxon>Legionellales</taxon>
        <taxon>Legionellaceae</taxon>
        <taxon>Legionella</taxon>
    </lineage>
</organism>
<accession>A0A0W0X3F8</accession>
<dbReference type="GO" id="GO:0016740">
    <property type="term" value="F:transferase activity"/>
    <property type="evidence" value="ECO:0007669"/>
    <property type="project" value="UniProtKB-KW"/>
</dbReference>
<reference evidence="2 3" key="1">
    <citation type="submission" date="2015-11" db="EMBL/GenBank/DDBJ databases">
        <title>Genomic analysis of 38 Legionella species identifies large and diverse effector repertoires.</title>
        <authorList>
            <person name="Burstein D."/>
            <person name="Amaro F."/>
            <person name="Zusman T."/>
            <person name="Lifshitz Z."/>
            <person name="Cohen O."/>
            <person name="Gilbert J.A."/>
            <person name="Pupko T."/>
            <person name="Shuman H.A."/>
            <person name="Segal G."/>
        </authorList>
    </citation>
    <scope>NUCLEOTIDE SEQUENCE [LARGE SCALE GENOMIC DNA]</scope>
    <source>
        <strain evidence="2 3">Oak Ridge-10</strain>
    </source>
</reference>
<dbReference type="AlphaFoldDB" id="A0A0W0X3F8"/>
<dbReference type="Proteomes" id="UP000054858">
    <property type="component" value="Unassembled WGS sequence"/>
</dbReference>
<keyword evidence="2" id="KW-0808">Transferase</keyword>
<dbReference type="EMBL" id="LNYP01000023">
    <property type="protein sequence ID" value="KTD39032.1"/>
    <property type="molecule type" value="Genomic_DNA"/>
</dbReference>